<dbReference type="Pfam" id="PF19335">
    <property type="entry name" value="HMBD"/>
    <property type="match status" value="1"/>
</dbReference>
<dbReference type="EMBL" id="JACDQQ010000103">
    <property type="protein sequence ID" value="MBA0083555.1"/>
    <property type="molecule type" value="Genomic_DNA"/>
</dbReference>
<reference evidence="14" key="1">
    <citation type="submission" date="2020-06" db="EMBL/GenBank/DDBJ databases">
        <title>Legume-microbial interactions unlock mineral nutrients during tropical forest succession.</title>
        <authorList>
            <person name="Epihov D.Z."/>
        </authorList>
    </citation>
    <scope>NUCLEOTIDE SEQUENCE [LARGE SCALE GENOMIC DNA]</scope>
    <source>
        <strain evidence="14">Pan2503</strain>
    </source>
</reference>
<dbReference type="AlphaFoldDB" id="A0A7V8NLK3"/>
<evidence type="ECO:0000256" key="9">
    <source>
        <dbReference type="ARBA" id="ARBA00022989"/>
    </source>
</evidence>
<dbReference type="Proteomes" id="UP000567293">
    <property type="component" value="Unassembled WGS sequence"/>
</dbReference>
<dbReference type="FunFam" id="2.70.150.10:FF:000020">
    <property type="entry name" value="Copper-exporting P-type ATPase A"/>
    <property type="match status" value="1"/>
</dbReference>
<evidence type="ECO:0000256" key="3">
    <source>
        <dbReference type="ARBA" id="ARBA00022475"/>
    </source>
</evidence>
<dbReference type="InterPro" id="IPR012348">
    <property type="entry name" value="RNR-like"/>
</dbReference>
<keyword evidence="10 12" id="KW-0472">Membrane</keyword>
<dbReference type="PRINTS" id="PR00943">
    <property type="entry name" value="CUATPASE"/>
</dbReference>
<evidence type="ECO:0000313" key="14">
    <source>
        <dbReference type="EMBL" id="MBA0083555.1"/>
    </source>
</evidence>
<feature type="transmembrane region" description="Helical" evidence="12">
    <location>
        <begin position="196"/>
        <end position="216"/>
    </location>
</feature>
<keyword evidence="8" id="KW-1278">Translocase</keyword>
<feature type="region of interest" description="Disordered" evidence="11">
    <location>
        <begin position="1"/>
        <end position="21"/>
    </location>
</feature>
<evidence type="ECO:0000256" key="11">
    <source>
        <dbReference type="SAM" id="MobiDB-lite"/>
    </source>
</evidence>
<keyword evidence="9 12" id="KW-1133">Transmembrane helix</keyword>
<dbReference type="SUPFAM" id="SSF47240">
    <property type="entry name" value="Ferritin-like"/>
    <property type="match status" value="1"/>
</dbReference>
<comment type="similarity">
    <text evidence="2">Belongs to the cation transport ATPase (P-type) (TC 3.A.3) family. Type IB subfamily.</text>
</comment>
<evidence type="ECO:0000256" key="5">
    <source>
        <dbReference type="ARBA" id="ARBA00022723"/>
    </source>
</evidence>
<feature type="transmembrane region" description="Helical" evidence="12">
    <location>
        <begin position="416"/>
        <end position="438"/>
    </location>
</feature>
<evidence type="ECO:0000256" key="8">
    <source>
        <dbReference type="ARBA" id="ARBA00022967"/>
    </source>
</evidence>
<keyword evidence="15" id="KW-1185">Reference proteome</keyword>
<feature type="non-terminal residue" evidence="14">
    <location>
        <position position="513"/>
    </location>
</feature>
<evidence type="ECO:0000256" key="10">
    <source>
        <dbReference type="ARBA" id="ARBA00023136"/>
    </source>
</evidence>
<feature type="transmembrane region" description="Helical" evidence="12">
    <location>
        <begin position="262"/>
        <end position="281"/>
    </location>
</feature>
<dbReference type="InterPro" id="IPR023298">
    <property type="entry name" value="ATPase_P-typ_TM_dom_sf"/>
</dbReference>
<dbReference type="GO" id="GO:0016491">
    <property type="term" value="F:oxidoreductase activity"/>
    <property type="evidence" value="ECO:0007669"/>
    <property type="project" value="InterPro"/>
</dbReference>
<dbReference type="SMART" id="SM00746">
    <property type="entry name" value="TRASH"/>
    <property type="match status" value="1"/>
</dbReference>
<dbReference type="InterPro" id="IPR007029">
    <property type="entry name" value="YHS_dom"/>
</dbReference>
<dbReference type="InterPro" id="IPR045800">
    <property type="entry name" value="HMBD"/>
</dbReference>
<keyword evidence="3" id="KW-1003">Cell membrane</keyword>
<evidence type="ECO:0000313" key="15">
    <source>
        <dbReference type="Proteomes" id="UP000567293"/>
    </source>
</evidence>
<evidence type="ECO:0000256" key="4">
    <source>
        <dbReference type="ARBA" id="ARBA00022692"/>
    </source>
</evidence>
<accession>A0A7V8NLK3</accession>
<proteinExistence type="inferred from homology"/>
<gene>
    <name evidence="14" type="ORF">HRJ53_01025</name>
</gene>
<feature type="domain" description="TRASH" evidence="13">
    <location>
        <begin position="21"/>
        <end position="59"/>
    </location>
</feature>
<keyword evidence="4 12" id="KW-0812">Transmembrane</keyword>
<name>A0A7V8NLK3_9BACT</name>
<dbReference type="GO" id="GO:0005886">
    <property type="term" value="C:plasma membrane"/>
    <property type="evidence" value="ECO:0007669"/>
    <property type="project" value="UniProtKB-SubCell"/>
</dbReference>
<dbReference type="InterPro" id="IPR011017">
    <property type="entry name" value="TRASH_dom"/>
</dbReference>
<dbReference type="Gene3D" id="1.20.1110.10">
    <property type="entry name" value="Calcium-transporting ATPase, transmembrane domain"/>
    <property type="match status" value="1"/>
</dbReference>
<evidence type="ECO:0000256" key="1">
    <source>
        <dbReference type="ARBA" id="ARBA00004651"/>
    </source>
</evidence>
<dbReference type="Gene3D" id="1.10.620.20">
    <property type="entry name" value="Ribonucleotide Reductase, subunit A"/>
    <property type="match status" value="1"/>
</dbReference>
<dbReference type="InterPro" id="IPR009078">
    <property type="entry name" value="Ferritin-like_SF"/>
</dbReference>
<dbReference type="GO" id="GO:0005524">
    <property type="term" value="F:ATP binding"/>
    <property type="evidence" value="ECO:0007669"/>
    <property type="project" value="UniProtKB-KW"/>
</dbReference>
<evidence type="ECO:0000256" key="7">
    <source>
        <dbReference type="ARBA" id="ARBA00022840"/>
    </source>
</evidence>
<dbReference type="SUPFAM" id="SSF81653">
    <property type="entry name" value="Calcium ATPase, transduction domain A"/>
    <property type="match status" value="1"/>
</dbReference>
<dbReference type="NCBIfam" id="TIGR01494">
    <property type="entry name" value="ATPase_P-type"/>
    <property type="match status" value="1"/>
</dbReference>
<feature type="transmembrane region" description="Helical" evidence="12">
    <location>
        <begin position="228"/>
        <end position="250"/>
    </location>
</feature>
<keyword evidence="6" id="KW-0547">Nucleotide-binding</keyword>
<feature type="transmembrane region" description="Helical" evidence="12">
    <location>
        <begin position="444"/>
        <end position="467"/>
    </location>
</feature>
<dbReference type="Pfam" id="PF00122">
    <property type="entry name" value="E1-E2_ATPase"/>
    <property type="match status" value="1"/>
</dbReference>
<dbReference type="GO" id="GO:0043682">
    <property type="term" value="F:P-type divalent copper transporter activity"/>
    <property type="evidence" value="ECO:0007669"/>
    <property type="project" value="TreeGrafter"/>
</dbReference>
<feature type="transmembrane region" description="Helical" evidence="12">
    <location>
        <begin position="162"/>
        <end position="184"/>
    </location>
</feature>
<keyword evidence="5" id="KW-0479">Metal-binding</keyword>
<dbReference type="PANTHER" id="PTHR43520:SF8">
    <property type="entry name" value="P-TYPE CU(+) TRANSPORTER"/>
    <property type="match status" value="1"/>
</dbReference>
<evidence type="ECO:0000256" key="12">
    <source>
        <dbReference type="SAM" id="Phobius"/>
    </source>
</evidence>
<keyword evidence="7" id="KW-0067">ATP-binding</keyword>
<protein>
    <submittedName>
        <fullName evidence="14">HAD-IC family P-type ATPase</fullName>
    </submittedName>
</protein>
<dbReference type="InterPro" id="IPR059000">
    <property type="entry name" value="ATPase_P-type_domA"/>
</dbReference>
<dbReference type="GO" id="GO:0060003">
    <property type="term" value="P:copper ion export"/>
    <property type="evidence" value="ECO:0007669"/>
    <property type="project" value="UniProtKB-ARBA"/>
</dbReference>
<organism evidence="14 15">
    <name type="scientific">Candidatus Acidiferrum panamense</name>
    <dbReference type="NCBI Taxonomy" id="2741543"/>
    <lineage>
        <taxon>Bacteria</taxon>
        <taxon>Pseudomonadati</taxon>
        <taxon>Acidobacteriota</taxon>
        <taxon>Terriglobia</taxon>
        <taxon>Candidatus Acidiferrales</taxon>
        <taxon>Candidatus Acidiferrum</taxon>
    </lineage>
</organism>
<dbReference type="InterPro" id="IPR001757">
    <property type="entry name" value="P_typ_ATPase"/>
</dbReference>
<sequence>MNPKPPGASLPVLSGPPKAKDPVCGMSVDASKVRDQVEHSGKAYYFCSKRCAERFAQNPEKFLRAPGAAGMDHDGHLHARTVEARAPIQAEREAKGRTAAEIAPAAVVPSSAQGVRYTCPMDPEIVQIGPGVCPKCGMALEPTDVFAEVEADPEYESMRRRFWVSAALSLPVLVLSMFGDALGLRLAPSIRTTIEFVLATPVVLWGGGPFFERFWASLVNRSPNMFTLIGMGTGVAYLDSVVATFFPRVFPASFRNMNGRAPVYFEAVAVITTLVLLGQVLELRARQRTGGAIRALLNLAPQQAHVVSAGGWEKEVPLDHVKRGDRLRVRPGERVPVDGVIREGASAVDESMVTGEPMPVEKRAGDSITGGTLNRSGSFVMEAQRVGSETMLAQIVRLVGEAQRSRAPIERLADRVASYFVPAVIVAAVLAFAGWMFFGPEPRFAHALVAAVSVLIIACPCALGLATPMSIMVAVGRGAHAGVLVRNAEALETLAMVDTLVVDKTGTLTEGKP</sequence>
<dbReference type="InterPro" id="IPR018303">
    <property type="entry name" value="ATPase_P-typ_P_site"/>
</dbReference>
<dbReference type="SUPFAM" id="SSF81665">
    <property type="entry name" value="Calcium ATPase, transmembrane domain M"/>
    <property type="match status" value="1"/>
</dbReference>
<dbReference type="PANTHER" id="PTHR43520">
    <property type="entry name" value="ATP7, ISOFORM B"/>
    <property type="match status" value="1"/>
</dbReference>
<dbReference type="InterPro" id="IPR008250">
    <property type="entry name" value="ATPase_P-typ_transduc_dom_A_sf"/>
</dbReference>
<dbReference type="GO" id="GO:0016887">
    <property type="term" value="F:ATP hydrolysis activity"/>
    <property type="evidence" value="ECO:0007669"/>
    <property type="project" value="InterPro"/>
</dbReference>
<dbReference type="GO" id="GO:0005507">
    <property type="term" value="F:copper ion binding"/>
    <property type="evidence" value="ECO:0007669"/>
    <property type="project" value="TreeGrafter"/>
</dbReference>
<evidence type="ECO:0000259" key="13">
    <source>
        <dbReference type="SMART" id="SM00746"/>
    </source>
</evidence>
<comment type="subcellular location">
    <subcellularLocation>
        <location evidence="1">Cell membrane</location>
        <topology evidence="1">Multi-pass membrane protein</topology>
    </subcellularLocation>
</comment>
<dbReference type="Pfam" id="PF04945">
    <property type="entry name" value="YHS"/>
    <property type="match status" value="1"/>
</dbReference>
<evidence type="ECO:0000256" key="2">
    <source>
        <dbReference type="ARBA" id="ARBA00006024"/>
    </source>
</evidence>
<comment type="caution">
    <text evidence="14">The sequence shown here is derived from an EMBL/GenBank/DDBJ whole genome shotgun (WGS) entry which is preliminary data.</text>
</comment>
<evidence type="ECO:0000256" key="6">
    <source>
        <dbReference type="ARBA" id="ARBA00022741"/>
    </source>
</evidence>
<dbReference type="Gene3D" id="2.70.150.10">
    <property type="entry name" value="Calcium-transporting ATPase, cytoplasmic transduction domain A"/>
    <property type="match status" value="1"/>
</dbReference>
<dbReference type="GO" id="GO:0055070">
    <property type="term" value="P:copper ion homeostasis"/>
    <property type="evidence" value="ECO:0007669"/>
    <property type="project" value="TreeGrafter"/>
</dbReference>
<dbReference type="PROSITE" id="PS00154">
    <property type="entry name" value="ATPASE_E1_E2"/>
    <property type="match status" value="1"/>
</dbReference>